<evidence type="ECO:0000313" key="3">
    <source>
        <dbReference type="Proteomes" id="UP001597187"/>
    </source>
</evidence>
<accession>A0ABD6AP97</accession>
<dbReference type="PROSITE" id="PS51257">
    <property type="entry name" value="PROKAR_LIPOPROTEIN"/>
    <property type="match status" value="1"/>
</dbReference>
<evidence type="ECO:0008006" key="4">
    <source>
        <dbReference type="Google" id="ProtNLM"/>
    </source>
</evidence>
<dbReference type="Proteomes" id="UP001597187">
    <property type="component" value="Unassembled WGS sequence"/>
</dbReference>
<protein>
    <recommendedName>
        <fullName evidence="4">Major facilitator superfamily (MFS) profile domain-containing protein</fullName>
    </recommendedName>
</protein>
<dbReference type="EMBL" id="JBHUDC010000001">
    <property type="protein sequence ID" value="MFD1511688.1"/>
    <property type="molecule type" value="Genomic_DNA"/>
</dbReference>
<organism evidence="2 3">
    <name type="scientific">Halomarina rubra</name>
    <dbReference type="NCBI Taxonomy" id="2071873"/>
    <lineage>
        <taxon>Archaea</taxon>
        <taxon>Methanobacteriati</taxon>
        <taxon>Methanobacteriota</taxon>
        <taxon>Stenosarchaea group</taxon>
        <taxon>Halobacteria</taxon>
        <taxon>Halobacteriales</taxon>
        <taxon>Natronomonadaceae</taxon>
        <taxon>Halomarina</taxon>
    </lineage>
</organism>
<evidence type="ECO:0000313" key="2">
    <source>
        <dbReference type="EMBL" id="MFD1511688.1"/>
    </source>
</evidence>
<reference evidence="2 3" key="1">
    <citation type="journal article" date="2019" name="Int. J. Syst. Evol. Microbiol.">
        <title>The Global Catalogue of Microorganisms (GCM) 10K type strain sequencing project: providing services to taxonomists for standard genome sequencing and annotation.</title>
        <authorList>
            <consortium name="The Broad Institute Genomics Platform"/>
            <consortium name="The Broad Institute Genome Sequencing Center for Infectious Disease"/>
            <person name="Wu L."/>
            <person name="Ma J."/>
        </authorList>
    </citation>
    <scope>NUCLEOTIDE SEQUENCE [LARGE SCALE GENOMIC DNA]</scope>
    <source>
        <strain evidence="2 3">CGMCC 1.12563</strain>
    </source>
</reference>
<feature type="transmembrane region" description="Helical" evidence="1">
    <location>
        <begin position="39"/>
        <end position="58"/>
    </location>
</feature>
<keyword evidence="3" id="KW-1185">Reference proteome</keyword>
<comment type="caution">
    <text evidence="2">The sequence shown here is derived from an EMBL/GenBank/DDBJ whole genome shotgun (WGS) entry which is preliminary data.</text>
</comment>
<sequence>MAASRASWADPRTLVALAGVVACGVLAFGLDVTGSFSPLLFGLGVLGVFGISALAVAASDQR</sequence>
<name>A0ABD6AP97_9EURY</name>
<dbReference type="AlphaFoldDB" id="A0ABD6AP97"/>
<keyword evidence="1" id="KW-1133">Transmembrane helix</keyword>
<evidence type="ECO:0000256" key="1">
    <source>
        <dbReference type="SAM" id="Phobius"/>
    </source>
</evidence>
<keyword evidence="1" id="KW-0812">Transmembrane</keyword>
<gene>
    <name evidence="2" type="ORF">ACFSBT_00160</name>
</gene>
<dbReference type="RefSeq" id="WP_250871677.1">
    <property type="nucleotide sequence ID" value="NZ_JALXFV010000001.1"/>
</dbReference>
<proteinExistence type="predicted"/>
<keyword evidence="1" id="KW-0472">Membrane</keyword>